<evidence type="ECO:0000313" key="2">
    <source>
        <dbReference type="EMBL" id="KAF6802529.1"/>
    </source>
</evidence>
<dbReference type="AlphaFoldDB" id="A0A8H6IX62"/>
<feature type="transmembrane region" description="Helical" evidence="1">
    <location>
        <begin position="12"/>
        <end position="39"/>
    </location>
</feature>
<name>A0A8H6IX62_9PEZI</name>
<feature type="transmembrane region" description="Helical" evidence="1">
    <location>
        <begin position="429"/>
        <end position="451"/>
    </location>
</feature>
<protein>
    <submittedName>
        <fullName evidence="2">Uncharacterized protein</fullName>
    </submittedName>
</protein>
<reference evidence="2 3" key="1">
    <citation type="journal article" date="2020" name="Phytopathology">
        <title>Genome Sequence Resources of Colletotrichum truncatum, C. plurivorum, C. musicola, and C. sojae: Four Species Pathogenic to Soybean (Glycine max).</title>
        <authorList>
            <person name="Rogerio F."/>
            <person name="Boufleur T.R."/>
            <person name="Ciampi-Guillardi M."/>
            <person name="Sukno S.A."/>
            <person name="Thon M.R."/>
            <person name="Massola Junior N.S."/>
            <person name="Baroncelli R."/>
        </authorList>
    </citation>
    <scope>NUCLEOTIDE SEQUENCE [LARGE SCALE GENOMIC DNA]</scope>
    <source>
        <strain evidence="2 3">LFN0009</strain>
    </source>
</reference>
<gene>
    <name evidence="2" type="ORF">CSOJ01_11536</name>
</gene>
<sequence>MGALEQLMGSRTVGGTVLVHFQLMLINSLTLFLVLMWGFSPLGGQSVLRLLEIRLAVASEVSSVVHFDTDAHSRFASWSFVSSSSSTSIMNELSIINAMYNTLLLSPGTVKNHTMDVWGNVKIPVLSSFGDHDSKAKGQEVPKEHAGREYSSLVGIPVAGVAAGNTSFSLESSYIHLDCDDIKADVKNSINHYYPKPVSFNHTSLTISQSYESVANGTWQGFNLLNGTGTTWNLALDTRSGSIQANPTTLLFQYKNQFDIHDAPDYYTSRCRATQRYIVSRVHCHRDPSSSSARRGCEVVAQRVSRKSHAPEDVSQLSFPRVFRFVSTKLPLATSHEGKSRHKDISLNYLVNPYSVTTSPENFNEHLAQTPPRLLGLRLAQLVNSYLLLSQAFASMSGGSSDPGATFEPNMPVPVEAQNLVVVYRVPGLWMLLFMLSCVVLFFGALAGAVITHLTLVPDLMGYVSSSVRESRFMEMPSAAGRMDGMELTRVLKDTRIRYGYLEKSAETESLTVVGYQENVVRIGS</sequence>
<evidence type="ECO:0000256" key="1">
    <source>
        <dbReference type="SAM" id="Phobius"/>
    </source>
</evidence>
<comment type="caution">
    <text evidence="2">The sequence shown here is derived from an EMBL/GenBank/DDBJ whole genome shotgun (WGS) entry which is preliminary data.</text>
</comment>
<organism evidence="2 3">
    <name type="scientific">Colletotrichum sojae</name>
    <dbReference type="NCBI Taxonomy" id="2175907"/>
    <lineage>
        <taxon>Eukaryota</taxon>
        <taxon>Fungi</taxon>
        <taxon>Dikarya</taxon>
        <taxon>Ascomycota</taxon>
        <taxon>Pezizomycotina</taxon>
        <taxon>Sordariomycetes</taxon>
        <taxon>Hypocreomycetidae</taxon>
        <taxon>Glomerellales</taxon>
        <taxon>Glomerellaceae</taxon>
        <taxon>Colletotrichum</taxon>
        <taxon>Colletotrichum orchidearum species complex</taxon>
    </lineage>
</organism>
<accession>A0A8H6IX62</accession>
<keyword evidence="3" id="KW-1185">Reference proteome</keyword>
<dbReference type="EMBL" id="WIGN01000268">
    <property type="protein sequence ID" value="KAF6802529.1"/>
    <property type="molecule type" value="Genomic_DNA"/>
</dbReference>
<dbReference type="Proteomes" id="UP000652219">
    <property type="component" value="Unassembled WGS sequence"/>
</dbReference>
<keyword evidence="1" id="KW-1133">Transmembrane helix</keyword>
<proteinExistence type="predicted"/>
<evidence type="ECO:0000313" key="3">
    <source>
        <dbReference type="Proteomes" id="UP000652219"/>
    </source>
</evidence>
<keyword evidence="1" id="KW-0812">Transmembrane</keyword>
<keyword evidence="1" id="KW-0472">Membrane</keyword>